<dbReference type="Proteomes" id="UP000198793">
    <property type="component" value="Unassembled WGS sequence"/>
</dbReference>
<gene>
    <name evidence="2" type="ORF">SAMN05192530_10751</name>
</gene>
<accession>A0A1H0K191</accession>
<organism evidence="2 3">
    <name type="scientific">Aureimonas jatrophae</name>
    <dbReference type="NCBI Taxonomy" id="1166073"/>
    <lineage>
        <taxon>Bacteria</taxon>
        <taxon>Pseudomonadati</taxon>
        <taxon>Pseudomonadota</taxon>
        <taxon>Alphaproteobacteria</taxon>
        <taxon>Hyphomicrobiales</taxon>
        <taxon>Aurantimonadaceae</taxon>
        <taxon>Aureimonas</taxon>
    </lineage>
</organism>
<dbReference type="EMBL" id="FNIT01000007">
    <property type="protein sequence ID" value="SDO49798.1"/>
    <property type="molecule type" value="Genomic_DNA"/>
</dbReference>
<keyword evidence="3" id="KW-1185">Reference proteome</keyword>
<reference evidence="2 3" key="1">
    <citation type="submission" date="2016-10" db="EMBL/GenBank/DDBJ databases">
        <authorList>
            <person name="de Groot N.N."/>
        </authorList>
    </citation>
    <scope>NUCLEOTIDE SEQUENCE [LARGE SCALE GENOMIC DNA]</scope>
    <source>
        <strain evidence="3">L7-484,KACC 16230,DSM 25025</strain>
    </source>
</reference>
<dbReference type="AlphaFoldDB" id="A0A1H0K191"/>
<sequence>MRTVVGAGLLAWLVAGAAVLPVRAEGHFAGFIGAVLREMAAENEPRPAPRRGTAARQRVPISDKRWLVIASREGPEEAVALAESYGPTLGPTLVMLSRNGRYAVLAGTLARDRAKINLETLKAIRLIPQDSFLSDGRNLERVVWHAFPENSSLDLMTRPAYRQSVRRLQASFQRLGLYDGPVDGLIGLSTADAFARFETRFGTPGGERLDDDALARIEETAVDGFGSPAERMAAQAGGFADAASFGEARAGGFPSATSFNEARSMGFRTRRDFDDALAGGFRSSDEFVRARAGGFQSASAFSEARRAGFDTAREFAAFRASGFRDAPAFREAARAGFGDEASWRAARAKALKDAREAADAQLSDADAFLRLNPTSPNLLQIAKAAADLKGASGTSDPDAVAAATARLGDALAAEGGFAAFAARRSAERAAAEGARRDELRAALDRDRAGLSAWIAANLTAPALPDVVAELDRLGRDRNSADIAALDEAHRRVAALLREKGLEAQVERLQRPANEPAAVEPDAAVLARATVRTPLNAVLLDGARDEVVVLYNADPRAPSLSRNLRGDFSFRTGAAALCTLGVDRTAALRGALETALAPSGARTLNLAEADCASRDLADRDLLILERGRFLDAPTAFAVPVLEALEAGRLRPYPALGFADLRRRVEADEALAGEIERDLTGRGRAGFGSVLARRGAVCAVDAEPRALHEPTLREVARMARRGESEEPRIRSMTAEDAFQAARRGECGAIYAEGPTLASVRDALRREGETVAVAPVWLAPAVIEQRRAALASADAAQRASAEARRLAADGERADAERTRQRQAETAQARERELRARHGTEAATLLNRFAPLIERFVRGDATSAERQHLAGLFPRFASWREGLAADAWEPVETSSILVDYGMARWEGRAVEAVALETRVRTRSRERGAYAEHCFRFAVVADGEFAMDRDALETDCDATGDALETWSLGHDLASRWRVRAEAAPTP</sequence>
<feature type="region of interest" description="Disordered" evidence="1">
    <location>
        <begin position="803"/>
        <end position="828"/>
    </location>
</feature>
<protein>
    <recommendedName>
        <fullName evidence="4">Peptidoglycan binding domain-containing protein</fullName>
    </recommendedName>
</protein>
<dbReference type="RefSeq" id="WP_090674976.1">
    <property type="nucleotide sequence ID" value="NZ_FNIT01000007.1"/>
</dbReference>
<dbReference type="InterPro" id="IPR036365">
    <property type="entry name" value="PGBD-like_sf"/>
</dbReference>
<name>A0A1H0K191_9HYPH</name>
<evidence type="ECO:0000256" key="1">
    <source>
        <dbReference type="SAM" id="MobiDB-lite"/>
    </source>
</evidence>
<proteinExistence type="predicted"/>
<dbReference type="SUPFAM" id="SSF47090">
    <property type="entry name" value="PGBD-like"/>
    <property type="match status" value="1"/>
</dbReference>
<dbReference type="STRING" id="1166073.SAMN05192530_10751"/>
<dbReference type="OrthoDB" id="8442644at2"/>
<evidence type="ECO:0008006" key="4">
    <source>
        <dbReference type="Google" id="ProtNLM"/>
    </source>
</evidence>
<evidence type="ECO:0000313" key="3">
    <source>
        <dbReference type="Proteomes" id="UP000198793"/>
    </source>
</evidence>
<evidence type="ECO:0000313" key="2">
    <source>
        <dbReference type="EMBL" id="SDO49798.1"/>
    </source>
</evidence>